<evidence type="ECO:0000256" key="1">
    <source>
        <dbReference type="SAM" id="MobiDB-lite"/>
    </source>
</evidence>
<name>V4RHB5_9HYPH</name>
<dbReference type="EMBL" id="AWXZ01000019">
    <property type="protein sequence ID" value="ESR25511.1"/>
    <property type="molecule type" value="Genomic_DNA"/>
</dbReference>
<gene>
    <name evidence="2" type="ORF">N177_1623</name>
</gene>
<dbReference type="Proteomes" id="UP000017819">
    <property type="component" value="Unassembled WGS sequence"/>
</dbReference>
<proteinExistence type="predicted"/>
<keyword evidence="3" id="KW-1185">Reference proteome</keyword>
<evidence type="ECO:0000313" key="2">
    <source>
        <dbReference type="EMBL" id="ESR25511.1"/>
    </source>
</evidence>
<feature type="region of interest" description="Disordered" evidence="1">
    <location>
        <begin position="1"/>
        <end position="31"/>
    </location>
</feature>
<accession>V4RHB5</accession>
<dbReference type="AlphaFoldDB" id="V4RHB5"/>
<comment type="caution">
    <text evidence="2">The sequence shown here is derived from an EMBL/GenBank/DDBJ whole genome shotgun (WGS) entry which is preliminary data.</text>
</comment>
<organism evidence="2 3">
    <name type="scientific">Lutibaculum baratangense AMV1</name>
    <dbReference type="NCBI Taxonomy" id="631454"/>
    <lineage>
        <taxon>Bacteria</taxon>
        <taxon>Pseudomonadati</taxon>
        <taxon>Pseudomonadota</taxon>
        <taxon>Alphaproteobacteria</taxon>
        <taxon>Hyphomicrobiales</taxon>
        <taxon>Tepidamorphaceae</taxon>
        <taxon>Lutibaculum</taxon>
    </lineage>
</organism>
<reference evidence="2 3" key="1">
    <citation type="journal article" date="2014" name="Genome Announc.">
        <title>Draft Genome Sequence of Lutibaculum baratangense Strain AMV1T, Isolated from a Mud Volcano in Andamans, India.</title>
        <authorList>
            <person name="Singh A."/>
            <person name="Sreenivas A."/>
            <person name="Sathyanarayana Reddy G."/>
            <person name="Pinnaka A.K."/>
            <person name="Shivaji S."/>
        </authorList>
    </citation>
    <scope>NUCLEOTIDE SEQUENCE [LARGE SCALE GENOMIC DNA]</scope>
    <source>
        <strain evidence="2 3">AMV1</strain>
    </source>
</reference>
<sequence length="40" mass="4422">MLRGEDRRSPAPCEAGWEEPGSPVSVQSRLQRSAEARVLL</sequence>
<protein>
    <submittedName>
        <fullName evidence="2">Uncharacterized protein</fullName>
    </submittedName>
</protein>
<evidence type="ECO:0000313" key="3">
    <source>
        <dbReference type="Proteomes" id="UP000017819"/>
    </source>
</evidence>